<keyword evidence="1" id="KW-0540">Nuclease</keyword>
<gene>
    <name evidence="1" type="ORF">Pla8534_64340</name>
</gene>
<protein>
    <submittedName>
        <fullName evidence="1">Endonuclease V</fullName>
    </submittedName>
</protein>
<dbReference type="Gene3D" id="3.30.2170.10">
    <property type="entry name" value="archaeoglobus fulgidus dsm 4304 superfamily"/>
    <property type="match status" value="1"/>
</dbReference>
<dbReference type="KEGG" id="lcre:Pla8534_64340"/>
<reference evidence="1 2" key="1">
    <citation type="submission" date="2019-02" db="EMBL/GenBank/DDBJ databases">
        <title>Deep-cultivation of Planctomycetes and their phenomic and genomic characterization uncovers novel biology.</title>
        <authorList>
            <person name="Wiegand S."/>
            <person name="Jogler M."/>
            <person name="Boedeker C."/>
            <person name="Pinto D."/>
            <person name="Vollmers J."/>
            <person name="Rivas-Marin E."/>
            <person name="Kohn T."/>
            <person name="Peeters S.H."/>
            <person name="Heuer A."/>
            <person name="Rast P."/>
            <person name="Oberbeckmann S."/>
            <person name="Bunk B."/>
            <person name="Jeske O."/>
            <person name="Meyerdierks A."/>
            <person name="Storesund J.E."/>
            <person name="Kallscheuer N."/>
            <person name="Luecker S."/>
            <person name="Lage O.M."/>
            <person name="Pohl T."/>
            <person name="Merkel B.J."/>
            <person name="Hornburger P."/>
            <person name="Mueller R.-W."/>
            <person name="Bruemmer F."/>
            <person name="Labrenz M."/>
            <person name="Spormann A.M."/>
            <person name="Op den Camp H."/>
            <person name="Overmann J."/>
            <person name="Amann R."/>
            <person name="Jetten M.S.M."/>
            <person name="Mascher T."/>
            <person name="Medema M.H."/>
            <person name="Devos D.P."/>
            <person name="Kaster A.-K."/>
            <person name="Ovreas L."/>
            <person name="Rohde M."/>
            <person name="Galperin M.Y."/>
            <person name="Jogler C."/>
        </authorList>
    </citation>
    <scope>NUCLEOTIDE SEQUENCE [LARGE SCALE GENOMIC DNA]</scope>
    <source>
        <strain evidence="1 2">Pla85_3_4</strain>
    </source>
</reference>
<sequence length="176" mass="19196">MLACIDTWYSAEVSRTALVLFANWPDATATREIVEEASHQPSEYIPGEFFRRELPCILSAAHPFLDTLDTLVIDGYVWLDSSGRKGLGAMLHEAVDKSINVIGVAKTRFSGSAGVEVLRGASRKPLIVTAVGMDDSHAAQLVQSMHGEHRIPTLLKRADFLSRQPVKAPAENGDKP</sequence>
<dbReference type="GO" id="GO:0004519">
    <property type="term" value="F:endonuclease activity"/>
    <property type="evidence" value="ECO:0007669"/>
    <property type="project" value="UniProtKB-KW"/>
</dbReference>
<dbReference type="EMBL" id="CP036433">
    <property type="protein sequence ID" value="QDU98564.1"/>
    <property type="molecule type" value="Genomic_DNA"/>
</dbReference>
<keyword evidence="1" id="KW-0378">Hydrolase</keyword>
<dbReference type="RefSeq" id="WP_145057919.1">
    <property type="nucleotide sequence ID" value="NZ_CP036433.1"/>
</dbReference>
<proteinExistence type="predicted"/>
<dbReference type="GO" id="GO:0006281">
    <property type="term" value="P:DNA repair"/>
    <property type="evidence" value="ECO:0007669"/>
    <property type="project" value="InterPro"/>
</dbReference>
<dbReference type="Pfam" id="PF04493">
    <property type="entry name" value="Endonuclease_5"/>
    <property type="match status" value="1"/>
</dbReference>
<dbReference type="AlphaFoldDB" id="A0A518E396"/>
<dbReference type="OrthoDB" id="2593273at2"/>
<keyword evidence="2" id="KW-1185">Reference proteome</keyword>
<keyword evidence="1" id="KW-0255">Endonuclease</keyword>
<evidence type="ECO:0000313" key="2">
    <source>
        <dbReference type="Proteomes" id="UP000317648"/>
    </source>
</evidence>
<accession>A0A518E396</accession>
<evidence type="ECO:0000313" key="1">
    <source>
        <dbReference type="EMBL" id="QDU98564.1"/>
    </source>
</evidence>
<name>A0A518E396_9BACT</name>
<dbReference type="InterPro" id="IPR007581">
    <property type="entry name" value="Endonuclease-V"/>
</dbReference>
<organism evidence="1 2">
    <name type="scientific">Lignipirellula cremea</name>
    <dbReference type="NCBI Taxonomy" id="2528010"/>
    <lineage>
        <taxon>Bacteria</taxon>
        <taxon>Pseudomonadati</taxon>
        <taxon>Planctomycetota</taxon>
        <taxon>Planctomycetia</taxon>
        <taxon>Pirellulales</taxon>
        <taxon>Pirellulaceae</taxon>
        <taxon>Lignipirellula</taxon>
    </lineage>
</organism>
<dbReference type="Proteomes" id="UP000317648">
    <property type="component" value="Chromosome"/>
</dbReference>